<reference evidence="3 4" key="1">
    <citation type="journal article" date="2012" name="PLoS Pathog.">
        <title>Diverse lifestyles and strategies of plant pathogenesis encoded in the genomes of eighteen Dothideomycetes fungi.</title>
        <authorList>
            <person name="Ohm R.A."/>
            <person name="Feau N."/>
            <person name="Henrissat B."/>
            <person name="Schoch C.L."/>
            <person name="Horwitz B.A."/>
            <person name="Barry K.W."/>
            <person name="Condon B.J."/>
            <person name="Copeland A.C."/>
            <person name="Dhillon B."/>
            <person name="Glaser F."/>
            <person name="Hesse C.N."/>
            <person name="Kosti I."/>
            <person name="LaButti K."/>
            <person name="Lindquist E.A."/>
            <person name="Lucas S."/>
            <person name="Salamov A.A."/>
            <person name="Bradshaw R.E."/>
            <person name="Ciuffetti L."/>
            <person name="Hamelin R.C."/>
            <person name="Kema G.H.J."/>
            <person name="Lawrence C."/>
            <person name="Scott J.A."/>
            <person name="Spatafora J.W."/>
            <person name="Turgeon B.G."/>
            <person name="de Wit P.J.G.M."/>
            <person name="Zhong S."/>
            <person name="Goodwin S.B."/>
            <person name="Grigoriev I.V."/>
        </authorList>
    </citation>
    <scope>NUCLEOTIDE SEQUENCE [LARGE SCALE GENOMIC DNA]</scope>
    <source>
        <strain evidence="3 4">CIRAD86</strain>
    </source>
</reference>
<dbReference type="eggNOG" id="ENOG502TBK6">
    <property type="taxonomic scope" value="Eukaryota"/>
</dbReference>
<dbReference type="KEGG" id="pfj:MYCFIDRAFT_83965"/>
<sequence length="193" mass="20255">MTSTSIVALLLVLTATTLAQSTVFVTPVPVSETSDGPTSTLDSSSATSSSCTICADYVNDCGIEYGGCFEACSGEPWPSFTPPPCPTNSTTTPSSIGYPDTSTVTTSNTASTITSAPVYLSPYGSNSTCDKVICVDYINTCDIKYGGCFPALLVDITHLPSVVTTFHLPPSTFYLLPSTFYLPPSTFYLLSHS</sequence>
<evidence type="ECO:0000313" key="3">
    <source>
        <dbReference type="EMBL" id="EME76867.1"/>
    </source>
</evidence>
<feature type="region of interest" description="Disordered" evidence="1">
    <location>
        <begin position="28"/>
        <end position="47"/>
    </location>
</feature>
<evidence type="ECO:0000313" key="4">
    <source>
        <dbReference type="Proteomes" id="UP000016932"/>
    </source>
</evidence>
<feature type="compositionally biased region" description="Low complexity" evidence="1">
    <location>
        <begin position="38"/>
        <end position="47"/>
    </location>
</feature>
<dbReference type="RefSeq" id="XP_007932519.1">
    <property type="nucleotide sequence ID" value="XM_007934328.1"/>
</dbReference>
<protein>
    <submittedName>
        <fullName evidence="3">Uncharacterized protein</fullName>
    </submittedName>
</protein>
<dbReference type="EMBL" id="KB446573">
    <property type="protein sequence ID" value="EME76867.1"/>
    <property type="molecule type" value="Genomic_DNA"/>
</dbReference>
<dbReference type="Proteomes" id="UP000016932">
    <property type="component" value="Unassembled WGS sequence"/>
</dbReference>
<organism evidence="3 4">
    <name type="scientific">Pseudocercospora fijiensis (strain CIRAD86)</name>
    <name type="common">Black leaf streak disease fungus</name>
    <name type="synonym">Mycosphaerella fijiensis</name>
    <dbReference type="NCBI Taxonomy" id="383855"/>
    <lineage>
        <taxon>Eukaryota</taxon>
        <taxon>Fungi</taxon>
        <taxon>Dikarya</taxon>
        <taxon>Ascomycota</taxon>
        <taxon>Pezizomycotina</taxon>
        <taxon>Dothideomycetes</taxon>
        <taxon>Dothideomycetidae</taxon>
        <taxon>Mycosphaerellales</taxon>
        <taxon>Mycosphaerellaceae</taxon>
        <taxon>Pseudocercospora</taxon>
    </lineage>
</organism>
<dbReference type="OrthoDB" id="3924764at2759"/>
<evidence type="ECO:0000256" key="2">
    <source>
        <dbReference type="SAM" id="SignalP"/>
    </source>
</evidence>
<feature type="chain" id="PRO_5004030720" evidence="2">
    <location>
        <begin position="20"/>
        <end position="193"/>
    </location>
</feature>
<dbReference type="VEuPathDB" id="FungiDB:MYCFIDRAFT_83965"/>
<feature type="signal peptide" evidence="2">
    <location>
        <begin position="1"/>
        <end position="19"/>
    </location>
</feature>
<dbReference type="STRING" id="383855.M3AH90"/>
<name>M3AH90_PSEFD</name>
<proteinExistence type="predicted"/>
<dbReference type="AlphaFoldDB" id="M3AH90"/>
<keyword evidence="2" id="KW-0732">Signal</keyword>
<dbReference type="HOGENOM" id="CLU_1409360_0_0_1"/>
<gene>
    <name evidence="3" type="ORF">MYCFIDRAFT_83965</name>
</gene>
<dbReference type="GeneID" id="19342129"/>
<keyword evidence="4" id="KW-1185">Reference proteome</keyword>
<accession>M3AH90</accession>
<evidence type="ECO:0000256" key="1">
    <source>
        <dbReference type="SAM" id="MobiDB-lite"/>
    </source>
</evidence>